<dbReference type="Gene3D" id="3.40.50.300">
    <property type="entry name" value="P-loop containing nucleotide triphosphate hydrolases"/>
    <property type="match status" value="1"/>
</dbReference>
<gene>
    <name evidence="1" type="ORF">SAMN04488094_101447</name>
</gene>
<dbReference type="EMBL" id="FOLG01000001">
    <property type="protein sequence ID" value="SFB77720.1"/>
    <property type="molecule type" value="Genomic_DNA"/>
</dbReference>
<evidence type="ECO:0000313" key="1">
    <source>
        <dbReference type="EMBL" id="SFB77720.1"/>
    </source>
</evidence>
<dbReference type="SUPFAM" id="SSF52540">
    <property type="entry name" value="P-loop containing nucleoside triphosphate hydrolases"/>
    <property type="match status" value="1"/>
</dbReference>
<sequence length="270" mass="31284">MAWLPHINELVPEVYEHRPVLSMARKGFQNEARLAHWQLHRRRVNRFLIFAQGRTGSTLLTSTLNMHSQVVCDDEILGVPRMFPQNFVENRASDSGAHNFGFHVKIYQLSAWQRVDDVGAFLGSLSARGWKIIYLFRENLVRHAVSNVFAEALGAYHDRGRGGERPRTVYMEPNRLLSDIKLRSRQRTAERTALDGLDHLTLCYERDLEAPDAQKATFTRIQSYLQLQQEDLVPDLRKMVTRPLSDLLQNYEEIQSLLRGRPEARFLDDT</sequence>
<dbReference type="AlphaFoldDB" id="A0A1I1DYD2"/>
<accession>A0A1I1DYD2</accession>
<name>A0A1I1DYD2_9RHOB</name>
<evidence type="ECO:0008006" key="3">
    <source>
        <dbReference type="Google" id="ProtNLM"/>
    </source>
</evidence>
<protein>
    <recommendedName>
        <fullName evidence="3">LPS sulfotransferase NodH</fullName>
    </recommendedName>
</protein>
<dbReference type="RefSeq" id="WP_177208218.1">
    <property type="nucleotide sequence ID" value="NZ_FOLG01000001.1"/>
</dbReference>
<evidence type="ECO:0000313" key="2">
    <source>
        <dbReference type="Proteomes" id="UP000198728"/>
    </source>
</evidence>
<proteinExistence type="predicted"/>
<keyword evidence="2" id="KW-1185">Reference proteome</keyword>
<reference evidence="1 2" key="1">
    <citation type="submission" date="2016-10" db="EMBL/GenBank/DDBJ databases">
        <authorList>
            <person name="de Groot N.N."/>
        </authorList>
    </citation>
    <scope>NUCLEOTIDE SEQUENCE [LARGE SCALE GENOMIC DNA]</scope>
    <source>
        <strain evidence="1 2">DSM 19548</strain>
    </source>
</reference>
<organism evidence="1 2">
    <name type="scientific">Tropicimonas isoalkanivorans</name>
    <dbReference type="NCBI Taxonomy" id="441112"/>
    <lineage>
        <taxon>Bacteria</taxon>
        <taxon>Pseudomonadati</taxon>
        <taxon>Pseudomonadota</taxon>
        <taxon>Alphaproteobacteria</taxon>
        <taxon>Rhodobacterales</taxon>
        <taxon>Roseobacteraceae</taxon>
        <taxon>Tropicimonas</taxon>
    </lineage>
</organism>
<dbReference type="Proteomes" id="UP000198728">
    <property type="component" value="Unassembled WGS sequence"/>
</dbReference>
<dbReference type="STRING" id="441112.SAMN04488094_101447"/>
<dbReference type="InterPro" id="IPR027417">
    <property type="entry name" value="P-loop_NTPase"/>
</dbReference>